<dbReference type="Proteomes" id="UP000229502">
    <property type="component" value="Unassembled WGS sequence"/>
</dbReference>
<name>A0A2M6YQX8_9BACT</name>
<proteinExistence type="predicted"/>
<feature type="transmembrane region" description="Helical" evidence="1">
    <location>
        <begin position="84"/>
        <end position="111"/>
    </location>
</feature>
<comment type="caution">
    <text evidence="3">The sequence shown here is derived from an EMBL/GenBank/DDBJ whole genome shotgun (WGS) entry which is preliminary data.</text>
</comment>
<reference evidence="4" key="1">
    <citation type="submission" date="2017-09" db="EMBL/GenBank/DDBJ databases">
        <title>Depth-based differentiation of microbial function through sediment-hosted aquifers and enrichment of novel symbionts in the deep terrestrial subsurface.</title>
        <authorList>
            <person name="Probst A.J."/>
            <person name="Ladd B."/>
            <person name="Jarett J.K."/>
            <person name="Geller-Mcgrath D.E."/>
            <person name="Sieber C.M.K."/>
            <person name="Emerson J.B."/>
            <person name="Anantharaman K."/>
            <person name="Thomas B.C."/>
            <person name="Malmstrom R."/>
            <person name="Stieglmeier M."/>
            <person name="Klingl A."/>
            <person name="Woyke T."/>
            <person name="Ryan C.M."/>
            <person name="Banfield J.F."/>
        </authorList>
    </citation>
    <scope>NUCLEOTIDE SEQUENCE [LARGE SCALE GENOMIC DNA]</scope>
</reference>
<organism evidence="3 4">
    <name type="scientific">Candidatus Shapirobacteria bacterium CG07_land_8_20_14_0_80_39_18</name>
    <dbReference type="NCBI Taxonomy" id="1974882"/>
    <lineage>
        <taxon>Bacteria</taxon>
        <taxon>Candidatus Shapironibacteriota</taxon>
    </lineage>
</organism>
<feature type="non-terminal residue" evidence="3">
    <location>
        <position position="420"/>
    </location>
</feature>
<accession>A0A2M6YQX8</accession>
<evidence type="ECO:0000313" key="3">
    <source>
        <dbReference type="EMBL" id="PIU34363.1"/>
    </source>
</evidence>
<feature type="transmembrane region" description="Helical" evidence="1">
    <location>
        <begin position="277"/>
        <end position="300"/>
    </location>
</feature>
<keyword evidence="1" id="KW-0472">Membrane</keyword>
<keyword evidence="1" id="KW-1133">Transmembrane helix</keyword>
<feature type="domain" description="Predicted membrane protein YciQ-like C-terminal" evidence="2">
    <location>
        <begin position="131"/>
        <end position="359"/>
    </location>
</feature>
<dbReference type="EMBL" id="PEWZ01000113">
    <property type="protein sequence ID" value="PIU34363.1"/>
    <property type="molecule type" value="Genomic_DNA"/>
</dbReference>
<evidence type="ECO:0000256" key="1">
    <source>
        <dbReference type="SAM" id="Phobius"/>
    </source>
</evidence>
<keyword evidence="1" id="KW-0812">Transmembrane</keyword>
<protein>
    <recommendedName>
        <fullName evidence="2">Predicted membrane protein YciQ-like C-terminal domain-containing protein</fullName>
    </recommendedName>
</protein>
<gene>
    <name evidence="3" type="ORF">COT03_02325</name>
</gene>
<dbReference type="Pfam" id="PF20990">
    <property type="entry name" value="DUF2207_C"/>
    <property type="match status" value="1"/>
</dbReference>
<dbReference type="InterPro" id="IPR048389">
    <property type="entry name" value="YciQ-like_C"/>
</dbReference>
<evidence type="ECO:0000313" key="4">
    <source>
        <dbReference type="Proteomes" id="UP000229502"/>
    </source>
</evidence>
<sequence length="420" mass="47106">MEDDQIWAFGHGPLNGRVSIPTNQKVTFSADNLAAGKFFEVRVLFPKLTGAVNTQKGSLTLQQILDEEKGFIEKTKTGKKTSAILLFVSILLPIVIFVVFVVLCVFFVLLWRKEIQGLPLPKVNLSGKLHEPPSDLPPAAVEALIKSGKRFSSNTFLAMILFLVLRRIIKIKSTPKKTFFGKTAYDYSLGKGEKFTKIGLKNFEEDLVGFIFDKAGRGESEVSFEQIKRYSRDNQSTSYQFFKDFKDGAYNGLIDYGFLENTPAEIKKKSRVFFLRCLLMIFLSLWNFWVLTVATVVLFLKCPFGKRRTEKGREEVAGWLAFKTWLKDYSVTKNYPVDSIVLWEKYLVYGTLFGVSLKALSSLPVSFSQEEFAGMVAMNYGIYHSGDFGNFSSSLTSSFQSLGSSFSNSFSGGYGAHGVG</sequence>
<dbReference type="AlphaFoldDB" id="A0A2M6YQX8"/>
<evidence type="ECO:0000259" key="2">
    <source>
        <dbReference type="Pfam" id="PF20990"/>
    </source>
</evidence>